<feature type="active site" evidence="7">
    <location>
        <position position="119"/>
    </location>
</feature>
<name>A0A830BVQ6_9LAMI</name>
<reference evidence="10" key="1">
    <citation type="submission" date="2020-07" db="EMBL/GenBank/DDBJ databases">
        <title>Ethylene signaling mediates host invasion by parasitic plants.</title>
        <authorList>
            <person name="Yoshida S."/>
        </authorList>
    </citation>
    <scope>NUCLEOTIDE SEQUENCE</scope>
    <source>
        <strain evidence="10">Okayama</strain>
    </source>
</reference>
<dbReference type="CDD" id="cd01061">
    <property type="entry name" value="RNase_T2_euk"/>
    <property type="match status" value="1"/>
</dbReference>
<dbReference type="GO" id="GO:0033897">
    <property type="term" value="F:ribonuclease T2 activity"/>
    <property type="evidence" value="ECO:0007669"/>
    <property type="project" value="InterPro"/>
</dbReference>
<dbReference type="OrthoDB" id="435754at2759"/>
<keyword evidence="11" id="KW-1185">Reference proteome</keyword>
<dbReference type="PROSITE" id="PS00531">
    <property type="entry name" value="RNASE_T2_2"/>
    <property type="match status" value="1"/>
</dbReference>
<dbReference type="Proteomes" id="UP000653305">
    <property type="component" value="Unassembled WGS sequence"/>
</dbReference>
<proteinExistence type="inferred from homology"/>
<dbReference type="GO" id="GO:0003723">
    <property type="term" value="F:RNA binding"/>
    <property type="evidence" value="ECO:0007669"/>
    <property type="project" value="InterPro"/>
</dbReference>
<protein>
    <submittedName>
        <fullName evidence="10">Intracellular ribonuclease lx</fullName>
    </submittedName>
</protein>
<dbReference type="AlphaFoldDB" id="A0A830BVQ6"/>
<dbReference type="InterPro" id="IPR018188">
    <property type="entry name" value="RNase_T2_His_AS_1"/>
</dbReference>
<feature type="chain" id="PRO_5032268376" evidence="9">
    <location>
        <begin position="24"/>
        <end position="236"/>
    </location>
</feature>
<dbReference type="SUPFAM" id="SSF55895">
    <property type="entry name" value="Ribonuclease Rh-like"/>
    <property type="match status" value="1"/>
</dbReference>
<evidence type="ECO:0000256" key="3">
    <source>
        <dbReference type="ARBA" id="ARBA00022759"/>
    </source>
</evidence>
<evidence type="ECO:0000256" key="5">
    <source>
        <dbReference type="ARBA" id="ARBA00023157"/>
    </source>
</evidence>
<keyword evidence="3" id="KW-0255">Endonuclease</keyword>
<feature type="active site" evidence="7">
    <location>
        <position position="61"/>
    </location>
</feature>
<dbReference type="FunFam" id="3.90.730.10:FF:000003">
    <property type="entry name" value="Ribonuclease 3"/>
    <property type="match status" value="1"/>
</dbReference>
<dbReference type="GO" id="GO:0005576">
    <property type="term" value="C:extracellular region"/>
    <property type="evidence" value="ECO:0007669"/>
    <property type="project" value="TreeGrafter"/>
</dbReference>
<dbReference type="InterPro" id="IPR036430">
    <property type="entry name" value="RNase_T2-like_sf"/>
</dbReference>
<organism evidence="10 11">
    <name type="scientific">Phtheirospermum japonicum</name>
    <dbReference type="NCBI Taxonomy" id="374723"/>
    <lineage>
        <taxon>Eukaryota</taxon>
        <taxon>Viridiplantae</taxon>
        <taxon>Streptophyta</taxon>
        <taxon>Embryophyta</taxon>
        <taxon>Tracheophyta</taxon>
        <taxon>Spermatophyta</taxon>
        <taxon>Magnoliopsida</taxon>
        <taxon>eudicotyledons</taxon>
        <taxon>Gunneridae</taxon>
        <taxon>Pentapetalae</taxon>
        <taxon>asterids</taxon>
        <taxon>lamiids</taxon>
        <taxon>Lamiales</taxon>
        <taxon>Orobanchaceae</taxon>
        <taxon>Orobanchaceae incertae sedis</taxon>
        <taxon>Phtheirospermum</taxon>
    </lineage>
</organism>
<gene>
    <name evidence="10" type="ORF">PHJA_000763900</name>
</gene>
<keyword evidence="5" id="KW-1015">Disulfide bond</keyword>
<dbReference type="EMBL" id="BMAC01000121">
    <property type="protein sequence ID" value="GFP86201.1"/>
    <property type="molecule type" value="Genomic_DNA"/>
</dbReference>
<evidence type="ECO:0000256" key="1">
    <source>
        <dbReference type="ARBA" id="ARBA00007469"/>
    </source>
</evidence>
<evidence type="ECO:0000313" key="10">
    <source>
        <dbReference type="EMBL" id="GFP86201.1"/>
    </source>
</evidence>
<dbReference type="Gene3D" id="3.90.730.10">
    <property type="entry name" value="Ribonuclease T2-like"/>
    <property type="match status" value="1"/>
</dbReference>
<sequence length="236" mass="26262">MRLKGSILIKLFVLQCLSILACSKEFDFFYFVQQLPAAFCASRHGCCNPTTGKPGDDFGIHGLWPNYNAGGWPQNCDSQSHLNKTKISDLMARMQEDWPTLACPSADGMKFWGHEWGKHGTCSSLDQYNYFKAGLDLKNKSNLLQALKNAGIHPGNHYSLQSIKQAIEDSIGHEPYIECNLDHAGKHELFQVYLCVDKSASEFINCPILPHGRGCGSTIEFPSFSSDYSSESKAEL</sequence>
<dbReference type="PANTHER" id="PTHR11240">
    <property type="entry name" value="RIBONUCLEASE T2"/>
    <property type="match status" value="1"/>
</dbReference>
<keyword evidence="9" id="KW-0732">Signal</keyword>
<dbReference type="GO" id="GO:0016787">
    <property type="term" value="F:hydrolase activity"/>
    <property type="evidence" value="ECO:0007669"/>
    <property type="project" value="UniProtKB-KW"/>
</dbReference>
<keyword evidence="6" id="KW-0456">Lyase</keyword>
<keyword evidence="2" id="KW-0540">Nuclease</keyword>
<dbReference type="InterPro" id="IPR033130">
    <property type="entry name" value="RNase_T2_His_AS_2"/>
</dbReference>
<feature type="signal peptide" evidence="9">
    <location>
        <begin position="1"/>
        <end position="23"/>
    </location>
</feature>
<comment type="similarity">
    <text evidence="1 8">Belongs to the RNase T2 family.</text>
</comment>
<dbReference type="InterPro" id="IPR033697">
    <property type="entry name" value="Ribonuclease_T2_eukaryotic"/>
</dbReference>
<evidence type="ECO:0000256" key="6">
    <source>
        <dbReference type="ARBA" id="ARBA00023239"/>
    </source>
</evidence>
<evidence type="ECO:0000256" key="7">
    <source>
        <dbReference type="PIRSR" id="PIRSR633697-1"/>
    </source>
</evidence>
<evidence type="ECO:0000313" key="11">
    <source>
        <dbReference type="Proteomes" id="UP000653305"/>
    </source>
</evidence>
<feature type="active site" evidence="7">
    <location>
        <position position="115"/>
    </location>
</feature>
<keyword evidence="4" id="KW-0378">Hydrolase</keyword>
<dbReference type="GO" id="GO:0006401">
    <property type="term" value="P:RNA catabolic process"/>
    <property type="evidence" value="ECO:0007669"/>
    <property type="project" value="TreeGrafter"/>
</dbReference>
<dbReference type="PROSITE" id="PS51257">
    <property type="entry name" value="PROKAR_LIPOPROTEIN"/>
    <property type="match status" value="1"/>
</dbReference>
<dbReference type="PANTHER" id="PTHR11240:SF75">
    <property type="entry name" value="RIBONUCLEASE 3"/>
    <property type="match status" value="1"/>
</dbReference>
<dbReference type="InterPro" id="IPR001568">
    <property type="entry name" value="RNase_T2-like"/>
</dbReference>
<dbReference type="Pfam" id="PF00445">
    <property type="entry name" value="Ribonuclease_T2"/>
    <property type="match status" value="1"/>
</dbReference>
<evidence type="ECO:0000256" key="9">
    <source>
        <dbReference type="SAM" id="SignalP"/>
    </source>
</evidence>
<accession>A0A830BVQ6</accession>
<evidence type="ECO:0000256" key="8">
    <source>
        <dbReference type="RuleBase" id="RU004328"/>
    </source>
</evidence>
<comment type="caution">
    <text evidence="10">The sequence shown here is derived from an EMBL/GenBank/DDBJ whole genome shotgun (WGS) entry which is preliminary data.</text>
</comment>
<evidence type="ECO:0000256" key="2">
    <source>
        <dbReference type="ARBA" id="ARBA00022722"/>
    </source>
</evidence>
<dbReference type="PROSITE" id="PS00530">
    <property type="entry name" value="RNASE_T2_1"/>
    <property type="match status" value="1"/>
</dbReference>
<evidence type="ECO:0000256" key="4">
    <source>
        <dbReference type="ARBA" id="ARBA00022801"/>
    </source>
</evidence>